<reference evidence="1" key="1">
    <citation type="submission" date="2019-11" db="EMBL/GenBank/DDBJ databases">
        <title>Nori genome reveals adaptations in red seaweeds to the harsh intertidal environment.</title>
        <authorList>
            <person name="Wang D."/>
            <person name="Mao Y."/>
        </authorList>
    </citation>
    <scope>NUCLEOTIDE SEQUENCE</scope>
    <source>
        <tissue evidence="1">Gametophyte</tissue>
    </source>
</reference>
<accession>A0ACC3BP67</accession>
<dbReference type="Proteomes" id="UP000798662">
    <property type="component" value="Chromosome 1"/>
</dbReference>
<evidence type="ECO:0000313" key="1">
    <source>
        <dbReference type="EMBL" id="KAK1859703.1"/>
    </source>
</evidence>
<evidence type="ECO:0000313" key="2">
    <source>
        <dbReference type="Proteomes" id="UP000798662"/>
    </source>
</evidence>
<comment type="caution">
    <text evidence="1">The sequence shown here is derived from an EMBL/GenBank/DDBJ whole genome shotgun (WGS) entry which is preliminary data.</text>
</comment>
<organism evidence="1 2">
    <name type="scientific">Pyropia yezoensis</name>
    <name type="common">Susabi-nori</name>
    <name type="synonym">Porphyra yezoensis</name>
    <dbReference type="NCBI Taxonomy" id="2788"/>
    <lineage>
        <taxon>Eukaryota</taxon>
        <taxon>Rhodophyta</taxon>
        <taxon>Bangiophyceae</taxon>
        <taxon>Bangiales</taxon>
        <taxon>Bangiaceae</taxon>
        <taxon>Pyropia</taxon>
    </lineage>
</organism>
<keyword evidence="2" id="KW-1185">Reference proteome</keyword>
<proteinExistence type="predicted"/>
<gene>
    <name evidence="1" type="ORF">I4F81_002297</name>
</gene>
<protein>
    <submittedName>
        <fullName evidence="1">Uncharacterized protein</fullName>
    </submittedName>
</protein>
<dbReference type="EMBL" id="CM020618">
    <property type="protein sequence ID" value="KAK1859703.1"/>
    <property type="molecule type" value="Genomic_DNA"/>
</dbReference>
<name>A0ACC3BP67_PYRYE</name>
<sequence length="690" mass="69375">MHSASGGARVVRVVSRPAGCVVVTAGGGGRPAVRVRHGGGCHRGCGCHPRPVACPPTTVVRVCPPPPRRVVVCPPPGPAPAATVMCGPPPCCAIHPGAASEGHHLPHPTGCPVHAGLAPPSALHHDASPAAKPPRPPAGCAVEGGEPPDPCSAPAAAADAADASPPPDDKQVVQGPSLSIPSTAPGPAAAPEPAPAEEVADGLADMTLDGGGDDASDGATAAAAAAAAALAATTAATVGSSSTSMSSLSSSTASSSSVSSSSLSSSSDSLSGLAGRAAALAGVPPPPASLSPLPRYGFGRAFSGRFPPDRAPATYAAIALPYPDSVAERQRRAVRLAAEDDQFDPEHYAADYMLPGDHEDALTVPPPFAERPSLSAGERLLLSRFPQTTGVADTELHRVLAGIMCAVWAWAYDRRVSGGGGGVEAWWNLTSLSPVFSFLDDEFFDIASALDAVARRSLAYPLIRSVRMVRAVCADTAAVFQGDPLRVRERLVRVLLDVHTALLDGDGCGDVAEMFVSPYLSWVMDEGGMSPAVLDRLCNSVVRYSWHVGSVGWDLKHIEALARRVARDDPGLTGGGQGAGGGDAAAAGAAAAVLLSTAAAFEAAEGAAASASEGPRPGSLAPAGAAAAGDMLRLSDSVSLLSESSGTCSSGRSVPSSWSSGYTDEPSVDSSGDSAFARRAQVAIEGVRRG</sequence>